<gene>
    <name evidence="2" type="ORF">HNR60_000047</name>
</gene>
<comment type="caution">
    <text evidence="2">The sequence shown here is derived from an EMBL/GenBank/DDBJ whole genome shotgun (WGS) entry which is preliminary data.</text>
</comment>
<protein>
    <recommendedName>
        <fullName evidence="4">GDSL-like lipase/acylhydrolase family protein</fullName>
    </recommendedName>
</protein>
<dbReference type="RefSeq" id="WP_184253015.1">
    <property type="nucleotide sequence ID" value="NZ_JACHIH010000001.1"/>
</dbReference>
<organism evidence="2 3">
    <name type="scientific">Rhodopseudomonas rhenobacensis</name>
    <dbReference type="NCBI Taxonomy" id="87461"/>
    <lineage>
        <taxon>Bacteria</taxon>
        <taxon>Pseudomonadati</taxon>
        <taxon>Pseudomonadota</taxon>
        <taxon>Alphaproteobacteria</taxon>
        <taxon>Hyphomicrobiales</taxon>
        <taxon>Nitrobacteraceae</taxon>
        <taxon>Rhodopseudomonas</taxon>
    </lineage>
</organism>
<dbReference type="Pfam" id="PF25182">
    <property type="entry name" value="NonGDSL"/>
    <property type="match status" value="1"/>
</dbReference>
<feature type="signal peptide" evidence="1">
    <location>
        <begin position="1"/>
        <end position="24"/>
    </location>
</feature>
<sequence length="254" mass="27590">MRAISRVGLGLCLLAMLAPGVALADDAPGSCNVPAYLLTSDASLPKVAEALKASRPLDILVVGSRSSTIMTADATSYPWRMQSALQEKLPAATVNVAVELKVKKTAEEAIAGFAKMLEERKPVLVVWQTGTFDATRSVDPDEFRDAVDEGVALIKTAGADVILMNLQYSPRTETMISSAPYLDNLRVVAQKHEIPLFDRFAIMREWNEKGEFDLFSPSPGIDLAKRVHDCIGRALASLVIEAARINPGELRIQR</sequence>
<evidence type="ECO:0008006" key="4">
    <source>
        <dbReference type="Google" id="ProtNLM"/>
    </source>
</evidence>
<evidence type="ECO:0000313" key="2">
    <source>
        <dbReference type="EMBL" id="MBB5045318.1"/>
    </source>
</evidence>
<dbReference type="AlphaFoldDB" id="A0A7W8DWX9"/>
<reference evidence="2 3" key="1">
    <citation type="submission" date="2020-08" db="EMBL/GenBank/DDBJ databases">
        <title>Genomic Encyclopedia of Type Strains, Phase IV (KMG-IV): sequencing the most valuable type-strain genomes for metagenomic binning, comparative biology and taxonomic classification.</title>
        <authorList>
            <person name="Goeker M."/>
        </authorList>
    </citation>
    <scope>NUCLEOTIDE SEQUENCE [LARGE SCALE GENOMIC DNA]</scope>
    <source>
        <strain evidence="2 3">DSM 12706</strain>
    </source>
</reference>
<dbReference type="GO" id="GO:0016788">
    <property type="term" value="F:hydrolase activity, acting on ester bonds"/>
    <property type="evidence" value="ECO:0007669"/>
    <property type="project" value="UniProtKB-ARBA"/>
</dbReference>
<dbReference type="Proteomes" id="UP000542353">
    <property type="component" value="Unassembled WGS sequence"/>
</dbReference>
<dbReference type="EMBL" id="JACHIH010000001">
    <property type="protein sequence ID" value="MBB5045318.1"/>
    <property type="molecule type" value="Genomic_DNA"/>
</dbReference>
<feature type="chain" id="PRO_5031355202" description="GDSL-like lipase/acylhydrolase family protein" evidence="1">
    <location>
        <begin position="25"/>
        <end position="254"/>
    </location>
</feature>
<dbReference type="InterPro" id="IPR057572">
    <property type="entry name" value="NonGDSL"/>
</dbReference>
<dbReference type="Gene3D" id="3.40.50.1110">
    <property type="entry name" value="SGNH hydrolase"/>
    <property type="match status" value="1"/>
</dbReference>
<keyword evidence="1" id="KW-0732">Signal</keyword>
<dbReference type="InterPro" id="IPR036514">
    <property type="entry name" value="SGNH_hydro_sf"/>
</dbReference>
<proteinExistence type="predicted"/>
<keyword evidence="3" id="KW-1185">Reference proteome</keyword>
<evidence type="ECO:0000256" key="1">
    <source>
        <dbReference type="SAM" id="SignalP"/>
    </source>
</evidence>
<evidence type="ECO:0000313" key="3">
    <source>
        <dbReference type="Proteomes" id="UP000542353"/>
    </source>
</evidence>
<accession>A0A7W8DWX9</accession>
<name>A0A7W8DWX9_9BRAD</name>
<dbReference type="SUPFAM" id="SSF52266">
    <property type="entry name" value="SGNH hydrolase"/>
    <property type="match status" value="1"/>
</dbReference>